<dbReference type="InterPro" id="IPR002701">
    <property type="entry name" value="CM_II_prokaryot"/>
</dbReference>
<keyword evidence="2" id="KW-0413">Isomerase</keyword>
<dbReference type="UniPathway" id="UPA00122">
    <property type="reaction ID" value="UER00961"/>
</dbReference>
<dbReference type="PANTHER" id="PTHR21363">
    <property type="entry name" value="PREPHENATE DEHYDROGENASE"/>
    <property type="match status" value="1"/>
</dbReference>
<dbReference type="SUPFAM" id="SSF51735">
    <property type="entry name" value="NAD(P)-binding Rossmann-fold domains"/>
    <property type="match status" value="1"/>
</dbReference>
<comment type="pathway">
    <text evidence="2">Metabolic intermediate biosynthesis; prephenate biosynthesis; prephenate from chorismate: step 1/1.</text>
</comment>
<dbReference type="Gene3D" id="3.40.50.720">
    <property type="entry name" value="NAD(P)-binding Rossmann-like Domain"/>
    <property type="match status" value="1"/>
</dbReference>
<dbReference type="eggNOG" id="COG1605">
    <property type="taxonomic scope" value="Bacteria"/>
</dbReference>
<dbReference type="NCBIfam" id="NF008400">
    <property type="entry name" value="PRK11199.1"/>
    <property type="match status" value="1"/>
</dbReference>
<keyword evidence="2" id="KW-0057">Aromatic amino acid biosynthesis</keyword>
<dbReference type="InterPro" id="IPR050812">
    <property type="entry name" value="Preph/Arog_dehydrog"/>
</dbReference>
<dbReference type="GO" id="GO:0070403">
    <property type="term" value="F:NAD+ binding"/>
    <property type="evidence" value="ECO:0007669"/>
    <property type="project" value="InterPro"/>
</dbReference>
<dbReference type="RefSeq" id="WP_014108225.1">
    <property type="nucleotide sequence ID" value="NC_016041.1"/>
</dbReference>
<dbReference type="GO" id="GO:0005737">
    <property type="term" value="C:cytoplasm"/>
    <property type="evidence" value="ECO:0007669"/>
    <property type="project" value="UniProtKB-SubCell"/>
</dbReference>
<dbReference type="InterPro" id="IPR046826">
    <property type="entry name" value="PDH_N"/>
</dbReference>
<dbReference type="Pfam" id="PF20463">
    <property type="entry name" value="PDH_C"/>
    <property type="match status" value="1"/>
</dbReference>
<dbReference type="eggNOG" id="COG0287">
    <property type="taxonomic scope" value="Bacteria"/>
</dbReference>
<dbReference type="GO" id="GO:0004106">
    <property type="term" value="F:chorismate mutase activity"/>
    <property type="evidence" value="ECO:0007669"/>
    <property type="project" value="InterPro"/>
</dbReference>
<evidence type="ECO:0000256" key="2">
    <source>
        <dbReference type="PIRNR" id="PIRNR001499"/>
    </source>
</evidence>
<dbReference type="InterPro" id="IPR011277">
    <property type="entry name" value="CM_T"/>
</dbReference>
<dbReference type="AlphaFoldDB" id="G4QKW1"/>
<dbReference type="InterPro" id="IPR003099">
    <property type="entry name" value="Prephen_DH"/>
</dbReference>
<dbReference type="GO" id="GO:0008977">
    <property type="term" value="F:prephenate dehydrogenase (NAD+) activity"/>
    <property type="evidence" value="ECO:0007669"/>
    <property type="project" value="InterPro"/>
</dbReference>
<dbReference type="SUPFAM" id="SSF48600">
    <property type="entry name" value="Chorismate mutase II"/>
    <property type="match status" value="1"/>
</dbReference>
<dbReference type="PANTHER" id="PTHR21363:SF0">
    <property type="entry name" value="PREPHENATE DEHYDROGENASE [NADP(+)]"/>
    <property type="match status" value="1"/>
</dbReference>
<dbReference type="KEGG" id="gni:GNIT_1224"/>
<dbReference type="STRING" id="1085623.GNIT_1224"/>
<evidence type="ECO:0000256" key="1">
    <source>
        <dbReference type="ARBA" id="ARBA00023002"/>
    </source>
</evidence>
<dbReference type="UniPathway" id="UPA00120">
    <property type="reaction ID" value="UER00203"/>
</dbReference>
<dbReference type="Gene3D" id="1.20.59.10">
    <property type="entry name" value="Chorismate mutase"/>
    <property type="match status" value="1"/>
</dbReference>
<dbReference type="Pfam" id="PF02153">
    <property type="entry name" value="PDH_N"/>
    <property type="match status" value="1"/>
</dbReference>
<dbReference type="InterPro" id="IPR036291">
    <property type="entry name" value="NAD(P)-bd_dom_sf"/>
</dbReference>
<evidence type="ECO:0000259" key="3">
    <source>
        <dbReference type="PROSITE" id="PS51168"/>
    </source>
</evidence>
<evidence type="ECO:0000313" key="5">
    <source>
        <dbReference type="EMBL" id="AEP29351.1"/>
    </source>
</evidence>
<dbReference type="PROSITE" id="PS51176">
    <property type="entry name" value="PDH_ADH"/>
    <property type="match status" value="1"/>
</dbReference>
<feature type="domain" description="Prephenate/arogenate dehydrogenase" evidence="4">
    <location>
        <begin position="101"/>
        <end position="363"/>
    </location>
</feature>
<reference evidence="5 6" key="1">
    <citation type="journal article" date="2011" name="J. Bacteriol.">
        <title>Complete genome sequence of seawater bacterium Glaciecola nitratireducens FR1064T.</title>
        <authorList>
            <person name="Bian F."/>
            <person name="Qin Q.L."/>
            <person name="Xie B.B."/>
            <person name="Shu Y.L."/>
            <person name="Zhang X.Y."/>
            <person name="Yu Y."/>
            <person name="Chen B."/>
            <person name="Chen X.L."/>
            <person name="Zhou B.C."/>
            <person name="Zhang Y.Z."/>
        </authorList>
    </citation>
    <scope>NUCLEOTIDE SEQUENCE [LARGE SCALE GENOMIC DNA]</scope>
    <source>
        <strain evidence="6">JCM 12485 / KCTC 12276 / FR1064</strain>
    </source>
</reference>
<dbReference type="SMART" id="SM00830">
    <property type="entry name" value="CM_2"/>
    <property type="match status" value="1"/>
</dbReference>
<sequence>MADSDKTLAGLRDRIDDVDSQLIQLLKLRNELTSKVGEVKSQTGMPIYVPTRESEMIAARREQASSIGLSPDLAEDVLRRVIRDSYLSQHTNYRCINPNITKVVIIGGEGALGRVFVTLFEQSDYKVTTLEKDDWAKSEEIFAGADLVLVAVPIKLTVSVIERLGNLPKQCILADITSVKNEPLQAMLNVHNGPVIGLHPMFGPDSPGMIKQVVVVCHGREPDKYEWLLEQMRTWGAVLHESSSKEHDSAMAFIQVMRHFSTFVYGQHLKEEDPNLASLLMFSSPIYRLELAMVGRLFAQSPALYADIIFNNAESLALLKRFHARFGEALQLVEQVDKASFVRQFNETKQWFGDYAEQCLVDSKKLLLKADDSQLLRKP</sequence>
<dbReference type="InterPro" id="IPR046825">
    <property type="entry name" value="PDH_C"/>
</dbReference>
<comment type="subcellular location">
    <subcellularLocation>
        <location evidence="2">Cytoplasm</location>
    </subcellularLocation>
</comment>
<dbReference type="SUPFAM" id="SSF48179">
    <property type="entry name" value="6-phosphogluconate dehydrogenase C-terminal domain-like"/>
    <property type="match status" value="1"/>
</dbReference>
<gene>
    <name evidence="5" type="ordered locus">GNIT_1224</name>
</gene>
<dbReference type="InterPro" id="IPR036979">
    <property type="entry name" value="CM_dom_sf"/>
</dbReference>
<dbReference type="InterPro" id="IPR036263">
    <property type="entry name" value="Chorismate_II_sf"/>
</dbReference>
<keyword evidence="2" id="KW-0028">Amino-acid biosynthesis</keyword>
<dbReference type="InterPro" id="IPR008927">
    <property type="entry name" value="6-PGluconate_DH-like_C_sf"/>
</dbReference>
<dbReference type="OrthoDB" id="6198144at2"/>
<protein>
    <recommendedName>
        <fullName evidence="2">T-protein</fullName>
    </recommendedName>
</protein>
<dbReference type="Proteomes" id="UP000009282">
    <property type="component" value="Chromosome"/>
</dbReference>
<organism evidence="5 6">
    <name type="scientific">Glaciecola nitratireducens (strain JCM 12485 / KCTC 12276 / FR1064)</name>
    <dbReference type="NCBI Taxonomy" id="1085623"/>
    <lineage>
        <taxon>Bacteria</taxon>
        <taxon>Pseudomonadati</taxon>
        <taxon>Pseudomonadota</taxon>
        <taxon>Gammaproteobacteria</taxon>
        <taxon>Alteromonadales</taxon>
        <taxon>Alteromonadaceae</taxon>
        <taxon>Brumicola</taxon>
    </lineage>
</organism>
<dbReference type="Pfam" id="PF01817">
    <property type="entry name" value="CM_2"/>
    <property type="match status" value="1"/>
</dbReference>
<name>G4QKW1_GLANF</name>
<dbReference type="PROSITE" id="PS51168">
    <property type="entry name" value="CHORISMATE_MUT_2"/>
    <property type="match status" value="1"/>
</dbReference>
<keyword evidence="1 2" id="KW-0560">Oxidoreductase</keyword>
<dbReference type="HOGENOM" id="CLU_036672_1_1_6"/>
<dbReference type="InterPro" id="IPR008244">
    <property type="entry name" value="Chor_mut/prephenate_DH_T"/>
</dbReference>
<proteinExistence type="predicted"/>
<keyword evidence="2" id="KW-0520">NAD</keyword>
<evidence type="ECO:0000313" key="6">
    <source>
        <dbReference type="Proteomes" id="UP000009282"/>
    </source>
</evidence>
<feature type="domain" description="Chorismate mutase" evidence="3">
    <location>
        <begin position="2"/>
        <end position="93"/>
    </location>
</feature>
<keyword evidence="6" id="KW-1185">Reference proteome</keyword>
<dbReference type="GO" id="GO:0046417">
    <property type="term" value="P:chorismate metabolic process"/>
    <property type="evidence" value="ECO:0007669"/>
    <property type="project" value="InterPro"/>
</dbReference>
<evidence type="ECO:0000259" key="4">
    <source>
        <dbReference type="PROSITE" id="PS51176"/>
    </source>
</evidence>
<accession>G4QKW1</accession>
<dbReference type="Gene3D" id="1.10.3660.10">
    <property type="entry name" value="6-phosphogluconate dehydrogenase C-terminal like domain"/>
    <property type="match status" value="1"/>
</dbReference>
<dbReference type="NCBIfam" id="TIGR01799">
    <property type="entry name" value="CM_T"/>
    <property type="match status" value="1"/>
</dbReference>
<dbReference type="EMBL" id="CP003060">
    <property type="protein sequence ID" value="AEP29351.1"/>
    <property type="molecule type" value="Genomic_DNA"/>
</dbReference>
<comment type="pathway">
    <text evidence="2">Amino-acid biosynthesis; L-tyrosine biosynthesis; (4-hydroxyphenyl)pyruvate from prephenate (NAD(+) route): step 1/1.</text>
</comment>
<dbReference type="GO" id="GO:0006571">
    <property type="term" value="P:tyrosine biosynthetic process"/>
    <property type="evidence" value="ECO:0007669"/>
    <property type="project" value="UniProtKB-UniPathway"/>
</dbReference>
<dbReference type="GO" id="GO:0004665">
    <property type="term" value="F:prephenate dehydrogenase (NADP+) activity"/>
    <property type="evidence" value="ECO:0007669"/>
    <property type="project" value="InterPro"/>
</dbReference>
<dbReference type="PIRSF" id="PIRSF001499">
    <property type="entry name" value="Chor_mut_pdh_Tpr"/>
    <property type="match status" value="1"/>
</dbReference>
<keyword evidence="2" id="KW-0827">Tyrosine biosynthesis</keyword>
<keyword evidence="2" id="KW-0963">Cytoplasm</keyword>